<dbReference type="Proteomes" id="UP000222788">
    <property type="component" value="Unassembled WGS sequence"/>
</dbReference>
<keyword evidence="3" id="KW-1185">Reference proteome</keyword>
<evidence type="ECO:0000313" key="2">
    <source>
        <dbReference type="EMBL" id="PHH49654.1"/>
    </source>
</evidence>
<comment type="caution">
    <text evidence="2">The sequence shown here is derived from an EMBL/GenBank/DDBJ whole genome shotgun (WGS) entry which is preliminary data.</text>
</comment>
<dbReference type="AlphaFoldDB" id="A0A2C5WVJ1"/>
<name>A0A2C5WVJ1_9PEZI</name>
<organism evidence="2 3">
    <name type="scientific">Ceratocystis fimbriata CBS 114723</name>
    <dbReference type="NCBI Taxonomy" id="1035309"/>
    <lineage>
        <taxon>Eukaryota</taxon>
        <taxon>Fungi</taxon>
        <taxon>Dikarya</taxon>
        <taxon>Ascomycota</taxon>
        <taxon>Pezizomycotina</taxon>
        <taxon>Sordariomycetes</taxon>
        <taxon>Hypocreomycetidae</taxon>
        <taxon>Microascales</taxon>
        <taxon>Ceratocystidaceae</taxon>
        <taxon>Ceratocystis</taxon>
    </lineage>
</organism>
<sequence>MRAIAVVHRRHTFPEILRSIHKRCKDSEVATTAAAFLEVTSRRLTSLSDLGKFITYLRPRVPLCEIKIPDFSVSFAIFVYSQLVEFDRTVAENVLECSTSNEIFAELTELESKLVSSESKQKCGYCGRNGHVEKVCRQKKRDGKKDSEKTKGNDKSTPRVNTVRYTGEILIHSGADTSAVLPNQEQFSTYFPSTSFAEALSGISVKCLGRVAGYARIENGTR</sequence>
<feature type="region of interest" description="Disordered" evidence="1">
    <location>
        <begin position="137"/>
        <end position="159"/>
    </location>
</feature>
<gene>
    <name evidence="2" type="ORF">CFIMG_006542RA</name>
</gene>
<evidence type="ECO:0008006" key="4">
    <source>
        <dbReference type="Google" id="ProtNLM"/>
    </source>
</evidence>
<reference evidence="2 3" key="2">
    <citation type="journal article" date="2013" name="IMA Fungus">
        <title>IMA Genome-F 1: Ceratocystis fimbriata: Draft nuclear genome sequence for the plant pathogen, Ceratocystis fimbriata.</title>
        <authorList>
            <person name="Wilken P.M."/>
            <person name="Steenkamp E.T."/>
            <person name="Wingfield M.J."/>
            <person name="de Beer Z.W."/>
            <person name="Wingfield B.D."/>
        </authorList>
    </citation>
    <scope>NUCLEOTIDE SEQUENCE [LARGE SCALE GENOMIC DNA]</scope>
    <source>
        <strain evidence="2 3">CBS 114723</strain>
    </source>
</reference>
<proteinExistence type="predicted"/>
<protein>
    <recommendedName>
        <fullName evidence="4">CCHC-type domain-containing protein</fullName>
    </recommendedName>
</protein>
<evidence type="ECO:0000256" key="1">
    <source>
        <dbReference type="SAM" id="MobiDB-lite"/>
    </source>
</evidence>
<dbReference type="EMBL" id="APWK03000180">
    <property type="protein sequence ID" value="PHH49654.1"/>
    <property type="molecule type" value="Genomic_DNA"/>
</dbReference>
<reference evidence="2 3" key="1">
    <citation type="journal article" date="2013" name="Fungal Biol.">
        <title>Analysis of microsatellite markers in the genome of the plant pathogen Ceratocystis fimbriata.</title>
        <authorList>
            <person name="Simpson M.C."/>
            <person name="Wilken P.M."/>
            <person name="Coetzee M.P."/>
            <person name="Wingfield M.J."/>
            <person name="Wingfield B.D."/>
        </authorList>
    </citation>
    <scope>NUCLEOTIDE SEQUENCE [LARGE SCALE GENOMIC DNA]</scope>
    <source>
        <strain evidence="2 3">CBS 114723</strain>
    </source>
</reference>
<accession>A0A2C5WVJ1</accession>
<feature type="compositionally biased region" description="Basic and acidic residues" evidence="1">
    <location>
        <begin position="143"/>
        <end position="157"/>
    </location>
</feature>
<evidence type="ECO:0000313" key="3">
    <source>
        <dbReference type="Proteomes" id="UP000222788"/>
    </source>
</evidence>